<protein>
    <recommendedName>
        <fullName evidence="2">histidine kinase</fullName>
        <ecNumber evidence="2">2.7.13.3</ecNumber>
    </recommendedName>
</protein>
<dbReference type="PANTHER" id="PTHR43065">
    <property type="entry name" value="SENSOR HISTIDINE KINASE"/>
    <property type="match status" value="1"/>
</dbReference>
<dbReference type="SMART" id="SM00388">
    <property type="entry name" value="HisKA"/>
    <property type="match status" value="1"/>
</dbReference>
<feature type="domain" description="Histidine kinase" evidence="9">
    <location>
        <begin position="169"/>
        <end position="386"/>
    </location>
</feature>
<evidence type="ECO:0000259" key="10">
    <source>
        <dbReference type="PROSITE" id="PS50113"/>
    </source>
</evidence>
<evidence type="ECO:0000256" key="1">
    <source>
        <dbReference type="ARBA" id="ARBA00000085"/>
    </source>
</evidence>
<keyword evidence="6" id="KW-0418">Kinase</keyword>
<keyword evidence="8" id="KW-0902">Two-component regulatory system</keyword>
<evidence type="ECO:0000256" key="2">
    <source>
        <dbReference type="ARBA" id="ARBA00012438"/>
    </source>
</evidence>
<dbReference type="NCBIfam" id="TIGR00229">
    <property type="entry name" value="sensory_box"/>
    <property type="match status" value="1"/>
</dbReference>
<evidence type="ECO:0000256" key="3">
    <source>
        <dbReference type="ARBA" id="ARBA00022553"/>
    </source>
</evidence>
<dbReference type="GO" id="GO:0000155">
    <property type="term" value="F:phosphorelay sensor kinase activity"/>
    <property type="evidence" value="ECO:0007669"/>
    <property type="project" value="InterPro"/>
</dbReference>
<comment type="caution">
    <text evidence="11">The sequence shown here is derived from an EMBL/GenBank/DDBJ whole genome shotgun (WGS) entry which is preliminary data.</text>
</comment>
<dbReference type="PANTHER" id="PTHR43065:SF10">
    <property type="entry name" value="PEROXIDE STRESS-ACTIVATED HISTIDINE KINASE MAK3"/>
    <property type="match status" value="1"/>
</dbReference>
<dbReference type="InterPro" id="IPR003594">
    <property type="entry name" value="HATPase_dom"/>
</dbReference>
<evidence type="ECO:0000256" key="7">
    <source>
        <dbReference type="ARBA" id="ARBA00022840"/>
    </source>
</evidence>
<dbReference type="SMART" id="SM00387">
    <property type="entry name" value="HATPase_c"/>
    <property type="match status" value="1"/>
</dbReference>
<evidence type="ECO:0000256" key="8">
    <source>
        <dbReference type="ARBA" id="ARBA00023012"/>
    </source>
</evidence>
<keyword evidence="5" id="KW-0547">Nucleotide-binding</keyword>
<dbReference type="GO" id="GO:0005524">
    <property type="term" value="F:ATP binding"/>
    <property type="evidence" value="ECO:0007669"/>
    <property type="project" value="UniProtKB-KW"/>
</dbReference>
<dbReference type="Pfam" id="PF02518">
    <property type="entry name" value="HATPase_c"/>
    <property type="match status" value="1"/>
</dbReference>
<evidence type="ECO:0000256" key="6">
    <source>
        <dbReference type="ARBA" id="ARBA00022777"/>
    </source>
</evidence>
<evidence type="ECO:0000313" key="11">
    <source>
        <dbReference type="EMBL" id="MBU3850325.1"/>
    </source>
</evidence>
<reference evidence="11" key="1">
    <citation type="journal article" date="2021" name="PeerJ">
        <title>Extensive microbial diversity within the chicken gut microbiome revealed by metagenomics and culture.</title>
        <authorList>
            <person name="Gilroy R."/>
            <person name="Ravi A."/>
            <person name="Getino M."/>
            <person name="Pursley I."/>
            <person name="Horton D.L."/>
            <person name="Alikhan N.F."/>
            <person name="Baker D."/>
            <person name="Gharbi K."/>
            <person name="Hall N."/>
            <person name="Watson M."/>
            <person name="Adriaenssens E.M."/>
            <person name="Foster-Nyarko E."/>
            <person name="Jarju S."/>
            <person name="Secka A."/>
            <person name="Antonio M."/>
            <person name="Oren A."/>
            <person name="Chaudhuri R.R."/>
            <person name="La Ragione R."/>
            <person name="Hildebrand F."/>
            <person name="Pallen M.J."/>
        </authorList>
    </citation>
    <scope>NUCLEOTIDE SEQUENCE</scope>
    <source>
        <strain evidence="11">Gambia15-2214</strain>
    </source>
</reference>
<dbReference type="AlphaFoldDB" id="A0A9E2NZI4"/>
<dbReference type="EC" id="2.7.13.3" evidence="2"/>
<dbReference type="PRINTS" id="PR00344">
    <property type="entry name" value="BCTRLSENSOR"/>
</dbReference>
<dbReference type="SUPFAM" id="SSF47384">
    <property type="entry name" value="Homodimeric domain of signal transducing histidine kinase"/>
    <property type="match status" value="1"/>
</dbReference>
<dbReference type="Gene3D" id="3.30.450.20">
    <property type="entry name" value="PAS domain"/>
    <property type="match status" value="1"/>
</dbReference>
<dbReference type="InterPro" id="IPR005467">
    <property type="entry name" value="His_kinase_dom"/>
</dbReference>
<keyword evidence="4" id="KW-0808">Transferase</keyword>
<dbReference type="Gene3D" id="3.30.565.10">
    <property type="entry name" value="Histidine kinase-like ATPase, C-terminal domain"/>
    <property type="match status" value="1"/>
</dbReference>
<keyword evidence="7" id="KW-0067">ATP-binding</keyword>
<dbReference type="Proteomes" id="UP000823914">
    <property type="component" value="Unassembled WGS sequence"/>
</dbReference>
<dbReference type="PROSITE" id="PS50109">
    <property type="entry name" value="HIS_KIN"/>
    <property type="match status" value="1"/>
</dbReference>
<name>A0A9E2NZI4_9SPIR</name>
<comment type="catalytic activity">
    <reaction evidence="1">
        <text>ATP + protein L-histidine = ADP + protein N-phospho-L-histidine.</text>
        <dbReference type="EC" id="2.7.13.3"/>
    </reaction>
</comment>
<dbReference type="EMBL" id="JAHLFV010000168">
    <property type="protein sequence ID" value="MBU3850325.1"/>
    <property type="molecule type" value="Genomic_DNA"/>
</dbReference>
<dbReference type="Pfam" id="PF00512">
    <property type="entry name" value="HisKA"/>
    <property type="match status" value="1"/>
</dbReference>
<organism evidence="11 12">
    <name type="scientific">Candidatus Treponema excrementipullorum</name>
    <dbReference type="NCBI Taxonomy" id="2838768"/>
    <lineage>
        <taxon>Bacteria</taxon>
        <taxon>Pseudomonadati</taxon>
        <taxon>Spirochaetota</taxon>
        <taxon>Spirochaetia</taxon>
        <taxon>Spirochaetales</taxon>
        <taxon>Treponemataceae</taxon>
        <taxon>Treponema</taxon>
    </lineage>
</organism>
<dbReference type="Gene3D" id="1.10.287.130">
    <property type="match status" value="1"/>
</dbReference>
<evidence type="ECO:0000259" key="9">
    <source>
        <dbReference type="PROSITE" id="PS50109"/>
    </source>
</evidence>
<dbReference type="InterPro" id="IPR003661">
    <property type="entry name" value="HisK_dim/P_dom"/>
</dbReference>
<sequence length="396" mass="45065">MIDLIKRVSGKISKLSPEQVEQLFDVLIEAKDNADAILDSLTTGLVICDKKYHVIMVNKSAERYIPLKMRASESRIGEEPIWNFVADKDIADFLEKSYKEDTSNVSKEFTLETRGGTIKFFTISLMPLVHRKKLEGTIIAVDDITEKRQQEIRLRRMEKLADLTNLAANVAHEIKNPLGSMSIHIQLLERAIKKAREGDNTLPEEKFLEKYINVVNEEIERLNGIVVDFLFAVRPINAEFQLMDPNELLTRYMDFCKPELEEKGIELQMNLEENPPKLLLDGKLFRQVILNLVQNAEGAMTEGGQLWISSQIKNDKFIVSIADTGIGMDEKTAARIFEPYFTTKTTGTGLGLTMVYKIIKEFSGDIQVQSILGEGSVFIITLPIPQREHKLLEYKK</sequence>
<evidence type="ECO:0000313" key="12">
    <source>
        <dbReference type="Proteomes" id="UP000823914"/>
    </source>
</evidence>
<dbReference type="InterPro" id="IPR035965">
    <property type="entry name" value="PAS-like_dom_sf"/>
</dbReference>
<accession>A0A9E2NZI4</accession>
<feature type="domain" description="PAC" evidence="10">
    <location>
        <begin position="105"/>
        <end position="156"/>
    </location>
</feature>
<dbReference type="SUPFAM" id="SSF55785">
    <property type="entry name" value="PYP-like sensor domain (PAS domain)"/>
    <property type="match status" value="1"/>
</dbReference>
<dbReference type="CDD" id="cd00082">
    <property type="entry name" value="HisKA"/>
    <property type="match status" value="1"/>
</dbReference>
<reference evidence="11" key="2">
    <citation type="submission" date="2021-04" db="EMBL/GenBank/DDBJ databases">
        <authorList>
            <person name="Gilroy R."/>
        </authorList>
    </citation>
    <scope>NUCLEOTIDE SEQUENCE</scope>
    <source>
        <strain evidence="11">Gambia15-2214</strain>
    </source>
</reference>
<gene>
    <name evidence="11" type="ORF">IAA16_07155</name>
</gene>
<dbReference type="InterPro" id="IPR000014">
    <property type="entry name" value="PAS"/>
</dbReference>
<dbReference type="SUPFAM" id="SSF55874">
    <property type="entry name" value="ATPase domain of HSP90 chaperone/DNA topoisomerase II/histidine kinase"/>
    <property type="match status" value="1"/>
</dbReference>
<dbReference type="PROSITE" id="PS50113">
    <property type="entry name" value="PAC"/>
    <property type="match status" value="1"/>
</dbReference>
<evidence type="ECO:0000256" key="4">
    <source>
        <dbReference type="ARBA" id="ARBA00022679"/>
    </source>
</evidence>
<dbReference type="InterPro" id="IPR036097">
    <property type="entry name" value="HisK_dim/P_sf"/>
</dbReference>
<dbReference type="InterPro" id="IPR036890">
    <property type="entry name" value="HATPase_C_sf"/>
</dbReference>
<evidence type="ECO:0000256" key="5">
    <source>
        <dbReference type="ARBA" id="ARBA00022741"/>
    </source>
</evidence>
<proteinExistence type="predicted"/>
<dbReference type="InterPro" id="IPR000700">
    <property type="entry name" value="PAS-assoc_C"/>
</dbReference>
<keyword evidence="3" id="KW-0597">Phosphoprotein</keyword>
<dbReference type="InterPro" id="IPR004358">
    <property type="entry name" value="Sig_transdc_His_kin-like_C"/>
</dbReference>